<protein>
    <submittedName>
        <fullName evidence="1">Uncharacterized protein</fullName>
    </submittedName>
</protein>
<evidence type="ECO:0000313" key="1">
    <source>
        <dbReference type="EMBL" id="CAG7826106.1"/>
    </source>
</evidence>
<dbReference type="AlphaFoldDB" id="A0A8J2PSK1"/>
<dbReference type="Proteomes" id="UP000708208">
    <property type="component" value="Unassembled WGS sequence"/>
</dbReference>
<evidence type="ECO:0000313" key="2">
    <source>
        <dbReference type="Proteomes" id="UP000708208"/>
    </source>
</evidence>
<organism evidence="1 2">
    <name type="scientific">Allacma fusca</name>
    <dbReference type="NCBI Taxonomy" id="39272"/>
    <lineage>
        <taxon>Eukaryota</taxon>
        <taxon>Metazoa</taxon>
        <taxon>Ecdysozoa</taxon>
        <taxon>Arthropoda</taxon>
        <taxon>Hexapoda</taxon>
        <taxon>Collembola</taxon>
        <taxon>Symphypleona</taxon>
        <taxon>Sminthuridae</taxon>
        <taxon>Allacma</taxon>
    </lineage>
</organism>
<keyword evidence="2" id="KW-1185">Reference proteome</keyword>
<comment type="caution">
    <text evidence="1">The sequence shown here is derived from an EMBL/GenBank/DDBJ whole genome shotgun (WGS) entry which is preliminary data.</text>
</comment>
<reference evidence="1" key="1">
    <citation type="submission" date="2021-06" db="EMBL/GenBank/DDBJ databases">
        <authorList>
            <person name="Hodson N. C."/>
            <person name="Mongue J. A."/>
            <person name="Jaron S. K."/>
        </authorList>
    </citation>
    <scope>NUCLEOTIDE SEQUENCE</scope>
</reference>
<dbReference type="EMBL" id="CAJVCH010538635">
    <property type="protein sequence ID" value="CAG7826106.1"/>
    <property type="molecule type" value="Genomic_DNA"/>
</dbReference>
<name>A0A8J2PSK1_9HEXA</name>
<proteinExistence type="predicted"/>
<accession>A0A8J2PSK1</accession>
<gene>
    <name evidence="1" type="ORF">AFUS01_LOCUS36174</name>
</gene>
<sequence length="94" mass="10494">MDVYFGHSGKSCVSGNPILSRDQSCCFQRKKGLGEYSTHNNYLITLGLPGCFEIEGSFGKIFHYRFPNDNLILSLSTFTLLPRKLKSFGRGPPS</sequence>